<dbReference type="OrthoDB" id="7365796at2759"/>
<accession>A0A1V9X893</accession>
<protein>
    <submittedName>
        <fullName evidence="7">Sulfate transporter-like</fullName>
    </submittedName>
</protein>
<feature type="domain" description="SLC26A/SulP transporter" evidence="6">
    <location>
        <begin position="2"/>
        <end position="100"/>
    </location>
</feature>
<evidence type="ECO:0000256" key="1">
    <source>
        <dbReference type="ARBA" id="ARBA00004141"/>
    </source>
</evidence>
<feature type="transmembrane region" description="Helical" evidence="5">
    <location>
        <begin position="6"/>
        <end position="24"/>
    </location>
</feature>
<evidence type="ECO:0000256" key="5">
    <source>
        <dbReference type="SAM" id="Phobius"/>
    </source>
</evidence>
<dbReference type="InParanoid" id="A0A1V9X893"/>
<keyword evidence="2 5" id="KW-0812">Transmembrane</keyword>
<reference evidence="7 8" key="1">
    <citation type="journal article" date="2017" name="Gigascience">
        <title>Draft genome of the honey bee ectoparasitic mite, Tropilaelaps mercedesae, is shaped by the parasitic life history.</title>
        <authorList>
            <person name="Dong X."/>
            <person name="Armstrong S.D."/>
            <person name="Xia D."/>
            <person name="Makepeace B.L."/>
            <person name="Darby A.C."/>
            <person name="Kadowaki T."/>
        </authorList>
    </citation>
    <scope>NUCLEOTIDE SEQUENCE [LARGE SCALE GENOMIC DNA]</scope>
    <source>
        <strain evidence="7">Wuxi-XJTLU</strain>
    </source>
</reference>
<dbReference type="EMBL" id="MNPL01019960">
    <property type="protein sequence ID" value="OQR69759.1"/>
    <property type="molecule type" value="Genomic_DNA"/>
</dbReference>
<evidence type="ECO:0000256" key="2">
    <source>
        <dbReference type="ARBA" id="ARBA00022692"/>
    </source>
</evidence>
<feature type="transmembrane region" description="Helical" evidence="5">
    <location>
        <begin position="77"/>
        <end position="97"/>
    </location>
</feature>
<keyword evidence="3 5" id="KW-1133">Transmembrane helix</keyword>
<evidence type="ECO:0000256" key="4">
    <source>
        <dbReference type="ARBA" id="ARBA00023136"/>
    </source>
</evidence>
<dbReference type="GO" id="GO:0055085">
    <property type="term" value="P:transmembrane transport"/>
    <property type="evidence" value="ECO:0007669"/>
    <property type="project" value="InterPro"/>
</dbReference>
<comment type="subcellular location">
    <subcellularLocation>
        <location evidence="1">Membrane</location>
        <topology evidence="1">Multi-pass membrane protein</topology>
    </subcellularLocation>
</comment>
<gene>
    <name evidence="7" type="ORF">BIW11_12068</name>
</gene>
<name>A0A1V9X893_9ACAR</name>
<dbReference type="GO" id="GO:0016020">
    <property type="term" value="C:membrane"/>
    <property type="evidence" value="ECO:0007669"/>
    <property type="project" value="UniProtKB-SubCell"/>
</dbReference>
<keyword evidence="4 5" id="KW-0472">Membrane</keyword>
<dbReference type="PANTHER" id="PTHR11814">
    <property type="entry name" value="SULFATE TRANSPORTER"/>
    <property type="match status" value="1"/>
</dbReference>
<dbReference type="AlphaFoldDB" id="A0A1V9X893"/>
<dbReference type="InterPro" id="IPR001902">
    <property type="entry name" value="SLC26A/SulP_fam"/>
</dbReference>
<organism evidence="7 8">
    <name type="scientific">Tropilaelaps mercedesae</name>
    <dbReference type="NCBI Taxonomy" id="418985"/>
    <lineage>
        <taxon>Eukaryota</taxon>
        <taxon>Metazoa</taxon>
        <taxon>Ecdysozoa</taxon>
        <taxon>Arthropoda</taxon>
        <taxon>Chelicerata</taxon>
        <taxon>Arachnida</taxon>
        <taxon>Acari</taxon>
        <taxon>Parasitiformes</taxon>
        <taxon>Mesostigmata</taxon>
        <taxon>Gamasina</taxon>
        <taxon>Dermanyssoidea</taxon>
        <taxon>Laelapidae</taxon>
        <taxon>Tropilaelaps</taxon>
    </lineage>
</organism>
<comment type="caution">
    <text evidence="7">The sequence shown here is derived from an EMBL/GenBank/DDBJ whole genome shotgun (WGS) entry which is preliminary data.</text>
</comment>
<evidence type="ECO:0000256" key="3">
    <source>
        <dbReference type="ARBA" id="ARBA00022989"/>
    </source>
</evidence>
<dbReference type="InterPro" id="IPR011547">
    <property type="entry name" value="SLC26A/SulP_dom"/>
</dbReference>
<keyword evidence="8" id="KW-1185">Reference proteome</keyword>
<dbReference type="STRING" id="418985.A0A1V9X893"/>
<dbReference type="Pfam" id="PF00916">
    <property type="entry name" value="Sulfate_transp"/>
    <property type="match status" value="1"/>
</dbReference>
<dbReference type="Proteomes" id="UP000192247">
    <property type="component" value="Unassembled WGS sequence"/>
</dbReference>
<sequence length="122" mass="13407">MIEHGFIIAFIAYVISLSLGKTFARRNGYSIDANQELIAMGGANMFGSFFDCFPCAASLSRSSLQEKAGGKTQVTSILSSVFLLFVILFAGPLFFYLPKVSSIFVKPNGYRAISGFFCFKFH</sequence>
<proteinExistence type="predicted"/>
<evidence type="ECO:0000313" key="7">
    <source>
        <dbReference type="EMBL" id="OQR69759.1"/>
    </source>
</evidence>
<evidence type="ECO:0000259" key="6">
    <source>
        <dbReference type="Pfam" id="PF00916"/>
    </source>
</evidence>
<evidence type="ECO:0000313" key="8">
    <source>
        <dbReference type="Proteomes" id="UP000192247"/>
    </source>
</evidence>
<feature type="transmembrane region" description="Helical" evidence="5">
    <location>
        <begin position="36"/>
        <end position="57"/>
    </location>
</feature>